<dbReference type="EnsemblPlants" id="Bo2g095500.1">
    <property type="protein sequence ID" value="Bo2g095500.1"/>
    <property type="gene ID" value="Bo2g095500"/>
</dbReference>
<dbReference type="InterPro" id="IPR018097">
    <property type="entry name" value="EGF_Ca-bd_CS"/>
</dbReference>
<evidence type="ECO:0000256" key="12">
    <source>
        <dbReference type="ARBA" id="ARBA00023157"/>
    </source>
</evidence>
<evidence type="ECO:0000256" key="9">
    <source>
        <dbReference type="ARBA" id="ARBA00022840"/>
    </source>
</evidence>
<keyword evidence="7" id="KW-0547">Nucleotide-binding</keyword>
<keyword evidence="16" id="KW-0175">Coiled coil</keyword>
<comment type="catalytic activity">
    <reaction evidence="14">
        <text>L-seryl-[protein] + ATP = O-phospho-L-seryl-[protein] + ADP + H(+)</text>
        <dbReference type="Rhea" id="RHEA:17989"/>
        <dbReference type="Rhea" id="RHEA-COMP:9863"/>
        <dbReference type="Rhea" id="RHEA-COMP:11604"/>
        <dbReference type="ChEBI" id="CHEBI:15378"/>
        <dbReference type="ChEBI" id="CHEBI:29999"/>
        <dbReference type="ChEBI" id="CHEBI:30616"/>
        <dbReference type="ChEBI" id="CHEBI:83421"/>
        <dbReference type="ChEBI" id="CHEBI:456216"/>
    </reaction>
</comment>
<protein>
    <recommendedName>
        <fullName evidence="19">Protein kinase domain-containing protein</fullName>
    </recommendedName>
</protein>
<evidence type="ECO:0000256" key="17">
    <source>
        <dbReference type="SAM" id="MobiDB-lite"/>
    </source>
</evidence>
<comment type="subcellular location">
    <subcellularLocation>
        <location evidence="1">Membrane</location>
        <topology evidence="1">Single-pass type I membrane protein</topology>
    </subcellularLocation>
</comment>
<dbReference type="Proteomes" id="UP000032141">
    <property type="component" value="Chromosome C2"/>
</dbReference>
<evidence type="ECO:0000256" key="5">
    <source>
        <dbReference type="ARBA" id="ARBA00022692"/>
    </source>
</evidence>
<dbReference type="PROSITE" id="PS50011">
    <property type="entry name" value="PROTEIN_KINASE_DOM"/>
    <property type="match status" value="1"/>
</dbReference>
<evidence type="ECO:0000259" key="19">
    <source>
        <dbReference type="PROSITE" id="PS50011"/>
    </source>
</evidence>
<organism evidence="20 21">
    <name type="scientific">Brassica oleracea var. oleracea</name>
    <dbReference type="NCBI Taxonomy" id="109376"/>
    <lineage>
        <taxon>Eukaryota</taxon>
        <taxon>Viridiplantae</taxon>
        <taxon>Streptophyta</taxon>
        <taxon>Embryophyta</taxon>
        <taxon>Tracheophyta</taxon>
        <taxon>Spermatophyta</taxon>
        <taxon>Magnoliopsida</taxon>
        <taxon>eudicotyledons</taxon>
        <taxon>Gunneridae</taxon>
        <taxon>Pentapetalae</taxon>
        <taxon>rosids</taxon>
        <taxon>malvids</taxon>
        <taxon>Brassicales</taxon>
        <taxon>Brassicaceae</taxon>
        <taxon>Brassiceae</taxon>
        <taxon>Brassica</taxon>
    </lineage>
</organism>
<keyword evidence="2" id="KW-0723">Serine/threonine-protein kinase</keyword>
<dbReference type="AlphaFoldDB" id="A0A0D3ARS3"/>
<dbReference type="InterPro" id="IPR000719">
    <property type="entry name" value="Prot_kinase_dom"/>
</dbReference>
<dbReference type="InterPro" id="IPR013695">
    <property type="entry name" value="WAK"/>
</dbReference>
<evidence type="ECO:0000256" key="6">
    <source>
        <dbReference type="ARBA" id="ARBA00022729"/>
    </source>
</evidence>
<evidence type="ECO:0000256" key="7">
    <source>
        <dbReference type="ARBA" id="ARBA00022741"/>
    </source>
</evidence>
<dbReference type="InterPro" id="IPR025287">
    <property type="entry name" value="WAK_GUB"/>
</dbReference>
<feature type="domain" description="Protein kinase" evidence="19">
    <location>
        <begin position="219"/>
        <end position="528"/>
    </location>
</feature>
<comment type="catalytic activity">
    <reaction evidence="15">
        <text>L-threonyl-[protein] + ATP = O-phospho-L-threonyl-[protein] + ADP + H(+)</text>
        <dbReference type="Rhea" id="RHEA:46608"/>
        <dbReference type="Rhea" id="RHEA-COMP:11060"/>
        <dbReference type="Rhea" id="RHEA-COMP:11605"/>
        <dbReference type="ChEBI" id="CHEBI:15378"/>
        <dbReference type="ChEBI" id="CHEBI:30013"/>
        <dbReference type="ChEBI" id="CHEBI:30616"/>
        <dbReference type="ChEBI" id="CHEBI:61977"/>
        <dbReference type="ChEBI" id="CHEBI:456216"/>
    </reaction>
</comment>
<dbReference type="OMA" id="WFFDASV"/>
<keyword evidence="9" id="KW-0067">ATP-binding</keyword>
<dbReference type="HOGENOM" id="CLU_000288_43_5_1"/>
<dbReference type="PROSITE" id="PS01187">
    <property type="entry name" value="EGF_CA"/>
    <property type="match status" value="1"/>
</dbReference>
<evidence type="ECO:0000256" key="15">
    <source>
        <dbReference type="ARBA" id="ARBA00047951"/>
    </source>
</evidence>
<keyword evidence="11" id="KW-0472">Membrane</keyword>
<dbReference type="GO" id="GO:0030247">
    <property type="term" value="F:polysaccharide binding"/>
    <property type="evidence" value="ECO:0007669"/>
    <property type="project" value="InterPro"/>
</dbReference>
<evidence type="ECO:0000256" key="3">
    <source>
        <dbReference type="ARBA" id="ARBA00022553"/>
    </source>
</evidence>
<keyword evidence="4" id="KW-0808">Transferase</keyword>
<evidence type="ECO:0000256" key="16">
    <source>
        <dbReference type="SAM" id="Coils"/>
    </source>
</evidence>
<keyword evidence="13" id="KW-0325">Glycoprotein</keyword>
<dbReference type="Gene3D" id="2.10.25.10">
    <property type="entry name" value="Laminin"/>
    <property type="match status" value="1"/>
</dbReference>
<dbReference type="GO" id="GO:0004674">
    <property type="term" value="F:protein serine/threonine kinase activity"/>
    <property type="evidence" value="ECO:0007669"/>
    <property type="project" value="UniProtKB-KW"/>
</dbReference>
<keyword evidence="21" id="KW-1185">Reference proteome</keyword>
<evidence type="ECO:0000256" key="11">
    <source>
        <dbReference type="ARBA" id="ARBA00023136"/>
    </source>
</evidence>
<name>A0A0D3ARS3_BRAOL</name>
<evidence type="ECO:0000256" key="13">
    <source>
        <dbReference type="ARBA" id="ARBA00023180"/>
    </source>
</evidence>
<sequence>MKNERLLFCILLSLLTLLITAKNLDPSSSLCNRFCGGISIPFPFGIGPKHCYLNGWYEVVCNTTTSLSTPFLSKINRELMSIRLRKTIDSTQGVFHIKSPVTSSGCSQRDEKPLPLNLTGKGSPFFITQSNRLVSVGCDTRALVTDLESQIIGCESSCDRNKSRLGLGKICGGYRCCQAMITADRPQVIGVDLESSAGGNTTLCKVAFLTKETYSPANVIQPEQISSNGFTVIELGWFFDASVTQLAKPVGCFNLTGDDYDTSESSCVCEYSYLSGFGHSSCFCNDGYEGNPYLQGGCVDIDECEGELGQSRCGGQTCVNVPGSFRCVPKKTEKIKPVIQDDYTMTWEVRLRIAVEIAGALAYLHSAASTPVYHRDVKTTNILLDDKYRAKVSDFGTSRSISIDQTHLTTHVAGTFGYLDPEYFQTSLFTDKSDVYSFGIVLVELITGEKPFSVVRLEENRGLASHFIEAMKENRVLDIVDSRIKEECKPEQVLAVAKLARRCLSLKGKKRPSMREVSSDLEKIRSSLEDLEVTIEEEEEEEMPMEIKIDDSWSVDMTVPTSLFDSSPKLDARPLVPQRTWS</sequence>
<dbReference type="InterPro" id="IPR045274">
    <property type="entry name" value="WAK-like"/>
</dbReference>
<reference evidence="20 21" key="1">
    <citation type="journal article" date="2014" name="Genome Biol.">
        <title>Transcriptome and methylome profiling reveals relics of genome dominance in the mesopolyploid Brassica oleracea.</title>
        <authorList>
            <person name="Parkin I.A."/>
            <person name="Koh C."/>
            <person name="Tang H."/>
            <person name="Robinson S.J."/>
            <person name="Kagale S."/>
            <person name="Clarke W.E."/>
            <person name="Town C.D."/>
            <person name="Nixon J."/>
            <person name="Krishnakumar V."/>
            <person name="Bidwell S.L."/>
            <person name="Denoeud F."/>
            <person name="Belcram H."/>
            <person name="Links M.G."/>
            <person name="Just J."/>
            <person name="Clarke C."/>
            <person name="Bender T."/>
            <person name="Huebert T."/>
            <person name="Mason A.S."/>
            <person name="Pires J.C."/>
            <person name="Barker G."/>
            <person name="Moore J."/>
            <person name="Walley P.G."/>
            <person name="Manoli S."/>
            <person name="Batley J."/>
            <person name="Edwards D."/>
            <person name="Nelson M.N."/>
            <person name="Wang X."/>
            <person name="Paterson A.H."/>
            <person name="King G."/>
            <person name="Bancroft I."/>
            <person name="Chalhoub B."/>
            <person name="Sharpe A.G."/>
        </authorList>
    </citation>
    <scope>NUCLEOTIDE SEQUENCE</scope>
    <source>
        <strain evidence="20 21">cv. TO1000</strain>
    </source>
</reference>
<keyword evidence="6 18" id="KW-0732">Signal</keyword>
<dbReference type="GO" id="GO:0005509">
    <property type="term" value="F:calcium ion binding"/>
    <property type="evidence" value="ECO:0007669"/>
    <property type="project" value="InterPro"/>
</dbReference>
<dbReference type="GO" id="GO:0005886">
    <property type="term" value="C:plasma membrane"/>
    <property type="evidence" value="ECO:0007669"/>
    <property type="project" value="TreeGrafter"/>
</dbReference>
<evidence type="ECO:0000256" key="4">
    <source>
        <dbReference type="ARBA" id="ARBA00022679"/>
    </source>
</evidence>
<dbReference type="PANTHER" id="PTHR27005">
    <property type="entry name" value="WALL-ASSOCIATED RECEPTOR KINASE-LIKE 21"/>
    <property type="match status" value="1"/>
</dbReference>
<reference evidence="20" key="2">
    <citation type="submission" date="2015-03" db="UniProtKB">
        <authorList>
            <consortium name="EnsemblPlants"/>
        </authorList>
    </citation>
    <scope>IDENTIFICATION</scope>
</reference>
<dbReference type="Gene3D" id="1.10.510.10">
    <property type="entry name" value="Transferase(Phosphotransferase) domain 1"/>
    <property type="match status" value="1"/>
</dbReference>
<dbReference type="STRING" id="109376.A0A0D3ARS3"/>
<accession>A0A0D3ARS3</accession>
<dbReference type="InterPro" id="IPR008271">
    <property type="entry name" value="Ser/Thr_kinase_AS"/>
</dbReference>
<evidence type="ECO:0000256" key="2">
    <source>
        <dbReference type="ARBA" id="ARBA00022527"/>
    </source>
</evidence>
<keyword evidence="5" id="KW-0812">Transmembrane</keyword>
<keyword evidence="12" id="KW-1015">Disulfide bond</keyword>
<dbReference type="InterPro" id="IPR011009">
    <property type="entry name" value="Kinase-like_dom_sf"/>
</dbReference>
<feature type="region of interest" description="Disordered" evidence="17">
    <location>
        <begin position="562"/>
        <end position="582"/>
    </location>
</feature>
<evidence type="ECO:0000256" key="14">
    <source>
        <dbReference type="ARBA" id="ARBA00047558"/>
    </source>
</evidence>
<feature type="coiled-coil region" evidence="16">
    <location>
        <begin position="514"/>
        <end position="541"/>
    </location>
</feature>
<dbReference type="PROSITE" id="PS00108">
    <property type="entry name" value="PROTEIN_KINASE_ST"/>
    <property type="match status" value="1"/>
</dbReference>
<evidence type="ECO:0000256" key="10">
    <source>
        <dbReference type="ARBA" id="ARBA00022989"/>
    </source>
</evidence>
<dbReference type="FunFam" id="1.10.510.10:FF:000084">
    <property type="entry name" value="Wall-associated receptor kinase 2"/>
    <property type="match status" value="1"/>
</dbReference>
<evidence type="ECO:0000313" key="21">
    <source>
        <dbReference type="Proteomes" id="UP000032141"/>
    </source>
</evidence>
<dbReference type="SUPFAM" id="SSF56112">
    <property type="entry name" value="Protein kinase-like (PK-like)"/>
    <property type="match status" value="1"/>
</dbReference>
<proteinExistence type="predicted"/>
<dbReference type="eggNOG" id="ENOG502RMXX">
    <property type="taxonomic scope" value="Eukaryota"/>
</dbReference>
<dbReference type="Gramene" id="Bo2g095500.1">
    <property type="protein sequence ID" value="Bo2g095500.1"/>
    <property type="gene ID" value="Bo2g095500"/>
</dbReference>
<evidence type="ECO:0000256" key="1">
    <source>
        <dbReference type="ARBA" id="ARBA00004479"/>
    </source>
</evidence>
<dbReference type="GO" id="GO:0005524">
    <property type="term" value="F:ATP binding"/>
    <property type="evidence" value="ECO:0007669"/>
    <property type="project" value="UniProtKB-KW"/>
</dbReference>
<dbReference type="Pfam" id="PF08488">
    <property type="entry name" value="WAK"/>
    <property type="match status" value="1"/>
</dbReference>
<dbReference type="CDD" id="cd00054">
    <property type="entry name" value="EGF_CA"/>
    <property type="match status" value="1"/>
</dbReference>
<dbReference type="SMART" id="SM00220">
    <property type="entry name" value="S_TKc"/>
    <property type="match status" value="1"/>
</dbReference>
<dbReference type="GO" id="GO:0007166">
    <property type="term" value="P:cell surface receptor signaling pathway"/>
    <property type="evidence" value="ECO:0007669"/>
    <property type="project" value="InterPro"/>
</dbReference>
<feature type="signal peptide" evidence="18">
    <location>
        <begin position="1"/>
        <end position="21"/>
    </location>
</feature>
<dbReference type="PANTHER" id="PTHR27005:SF385">
    <property type="entry name" value="WALL-ASSOCIATED RECEPTOR KINASE-LIKE 22"/>
    <property type="match status" value="1"/>
</dbReference>
<keyword evidence="10" id="KW-1133">Transmembrane helix</keyword>
<evidence type="ECO:0000313" key="20">
    <source>
        <dbReference type="EnsemblPlants" id="Bo2g095500.1"/>
    </source>
</evidence>
<evidence type="ECO:0000256" key="18">
    <source>
        <dbReference type="SAM" id="SignalP"/>
    </source>
</evidence>
<feature type="chain" id="PRO_5002256949" description="Protein kinase domain-containing protein" evidence="18">
    <location>
        <begin position="22"/>
        <end position="582"/>
    </location>
</feature>
<dbReference type="Pfam" id="PF13947">
    <property type="entry name" value="GUB_WAK_bind"/>
    <property type="match status" value="1"/>
</dbReference>
<dbReference type="Pfam" id="PF00069">
    <property type="entry name" value="Pkinase"/>
    <property type="match status" value="1"/>
</dbReference>
<keyword evidence="3" id="KW-0597">Phosphoprotein</keyword>
<evidence type="ECO:0000256" key="8">
    <source>
        <dbReference type="ARBA" id="ARBA00022777"/>
    </source>
</evidence>
<keyword evidence="8" id="KW-0418">Kinase</keyword>